<dbReference type="InterPro" id="IPR029055">
    <property type="entry name" value="Ntn_hydrolases_N"/>
</dbReference>
<name>A0A9W5B861_9HYPH</name>
<keyword evidence="2" id="KW-1185">Reference proteome</keyword>
<dbReference type="PANTHER" id="PTHR39328">
    <property type="entry name" value="BLL2871 PROTEIN"/>
    <property type="match status" value="1"/>
</dbReference>
<accession>A0A9W5B861</accession>
<dbReference type="Proteomes" id="UP000191933">
    <property type="component" value="Unassembled WGS sequence"/>
</dbReference>
<dbReference type="Pfam" id="PF06267">
    <property type="entry name" value="DUF1028"/>
    <property type="match status" value="1"/>
</dbReference>
<reference evidence="1 2" key="1">
    <citation type="submission" date="2016-01" db="EMBL/GenBank/DDBJ databases">
        <authorList>
            <person name="Regsiter A."/>
            <person name="william w."/>
        </authorList>
    </citation>
    <scope>NUCLEOTIDE SEQUENCE [LARGE SCALE GENOMIC DNA]</scope>
    <source>
        <strain evidence="1 2">CFBP 5494</strain>
    </source>
</reference>
<proteinExistence type="predicted"/>
<dbReference type="Gene3D" id="3.60.20.10">
    <property type="entry name" value="Glutamine Phosphoribosylpyrophosphate, subunit 1, domain 1"/>
    <property type="match status" value="1"/>
</dbReference>
<evidence type="ECO:0000313" key="2">
    <source>
        <dbReference type="Proteomes" id="UP000191933"/>
    </source>
</evidence>
<protein>
    <recommendedName>
        <fullName evidence="3">DUF1028 domain-containing protein</fullName>
    </recommendedName>
</protein>
<evidence type="ECO:0008006" key="3">
    <source>
        <dbReference type="Google" id="ProtNLM"/>
    </source>
</evidence>
<organism evidence="1 2">
    <name type="scientific">Agrobacterium genomosp. 2 str. CFBP 5494</name>
    <dbReference type="NCBI Taxonomy" id="1183436"/>
    <lineage>
        <taxon>Bacteria</taxon>
        <taxon>Pseudomonadati</taxon>
        <taxon>Pseudomonadota</taxon>
        <taxon>Alphaproteobacteria</taxon>
        <taxon>Hyphomicrobiales</taxon>
        <taxon>Rhizobiaceae</taxon>
        <taxon>Rhizobium/Agrobacterium group</taxon>
        <taxon>Agrobacterium</taxon>
        <taxon>Agrobacterium tumefaciens complex</taxon>
    </lineage>
</organism>
<dbReference type="EMBL" id="FBVY01000047">
    <property type="protein sequence ID" value="CUX03495.1"/>
    <property type="molecule type" value="Genomic_DNA"/>
</dbReference>
<dbReference type="RefSeq" id="WP_080823764.1">
    <property type="nucleotide sequence ID" value="NZ_LT009721.1"/>
</dbReference>
<sequence length="213" mass="21921">MTFSIVARDPRTGAFGIATATAGPMVGALVPHVRPMIGAVATQAMTNPYLAVDALFVADSHNAADALEMALAKDEDADLRQAIIVDHDGLAAGWTGPRCIGHAGHLVERGVAVAGNMLTGGAVLTAMMADFQASLAELSFADALFAGLNAGAVAGGDKRGIGSAALRIQGEQAYAEVDIRIDLSETPLNDLGNLLGIAKTGPYHAFFQTVPRR</sequence>
<gene>
    <name evidence="1" type="ORF">AGR2A_pb10187</name>
</gene>
<evidence type="ECO:0000313" key="1">
    <source>
        <dbReference type="EMBL" id="CUX03495.1"/>
    </source>
</evidence>
<dbReference type="PANTHER" id="PTHR39328:SF1">
    <property type="entry name" value="BLL2871 PROTEIN"/>
    <property type="match status" value="1"/>
</dbReference>
<comment type="caution">
    <text evidence="1">The sequence shown here is derived from an EMBL/GenBank/DDBJ whole genome shotgun (WGS) entry which is preliminary data.</text>
</comment>
<dbReference type="SUPFAM" id="SSF56235">
    <property type="entry name" value="N-terminal nucleophile aminohydrolases (Ntn hydrolases)"/>
    <property type="match status" value="1"/>
</dbReference>
<dbReference type="InterPro" id="IPR010430">
    <property type="entry name" value="DUF1028"/>
</dbReference>
<dbReference type="AlphaFoldDB" id="A0A9W5B861"/>